<proteinExistence type="predicted"/>
<keyword evidence="2" id="KW-0472">Membrane</keyword>
<dbReference type="Proteomes" id="UP000311382">
    <property type="component" value="Unassembled WGS sequence"/>
</dbReference>
<sequence>MVFTAGTFFNLLLCLIWKSEAPYNLMVQLLATDGALAGLAVRTTKEHFRLSAIHAYFVPLAIMSVVPVAIAACTVELEYIHGLSFDALVAVNAARDAVHLKPQSVDEHGHSRGGTPSVHVQAATETVDEIYARGISNFKAFEASKYDKNRRPTTAEREHREKVIKGKAMLPMVACILFLLHVLAWVGTFTYVFAGFDNASQDNCLDELPIRQYKIILSATTAAFFFIAVIFWSAFVGGLTITHRKAGTYRKDTLEYFASLTHWRGFIDAVSPVVGGWGWSRESVRWSLCFGIYLVWLGIYVSIYITMLQKFLLLGDNPLDWGQVNALGNVFIPLCVVARAIFDNRDGWRRGDATREAAVKFLLLKSSVDDFNAKNAAKVTAAETAAKEDARAKAARRHSAQHETGSLDIDFSRIGSSSRRSSLRSTKRRARRARKEGRDSTPSPSSHRRVSAAGDAGGLEEDLIDDDDGGASPPARPRHTSRRDPSPSSPRSSTPSPLSSSLSSWHLPADEHVGRGPSLRASRRPSSPTSPLTTRKVGRLAPSRSRRHRRGSSGDEGTAEEEGAQRPSGR</sequence>
<feature type="transmembrane region" description="Helical" evidence="2">
    <location>
        <begin position="215"/>
        <end position="241"/>
    </location>
</feature>
<feature type="compositionally biased region" description="Acidic residues" evidence="1">
    <location>
        <begin position="458"/>
        <end position="469"/>
    </location>
</feature>
<organism evidence="3 4">
    <name type="scientific">Rhodotorula diobovata</name>
    <dbReference type="NCBI Taxonomy" id="5288"/>
    <lineage>
        <taxon>Eukaryota</taxon>
        <taxon>Fungi</taxon>
        <taxon>Dikarya</taxon>
        <taxon>Basidiomycota</taxon>
        <taxon>Pucciniomycotina</taxon>
        <taxon>Microbotryomycetes</taxon>
        <taxon>Sporidiobolales</taxon>
        <taxon>Sporidiobolaceae</taxon>
        <taxon>Rhodotorula</taxon>
    </lineage>
</organism>
<evidence type="ECO:0000256" key="1">
    <source>
        <dbReference type="SAM" id="MobiDB-lite"/>
    </source>
</evidence>
<feature type="transmembrane region" description="Helical" evidence="2">
    <location>
        <begin position="169"/>
        <end position="195"/>
    </location>
</feature>
<comment type="caution">
    <text evidence="3">The sequence shown here is derived from an EMBL/GenBank/DDBJ whole genome shotgun (WGS) entry which is preliminary data.</text>
</comment>
<accession>A0A5C5G734</accession>
<dbReference type="AlphaFoldDB" id="A0A5C5G734"/>
<name>A0A5C5G734_9BASI</name>
<keyword evidence="4" id="KW-1185">Reference proteome</keyword>
<evidence type="ECO:0000313" key="3">
    <source>
        <dbReference type="EMBL" id="TNY23671.1"/>
    </source>
</evidence>
<reference evidence="3 4" key="1">
    <citation type="submission" date="2019-03" db="EMBL/GenBank/DDBJ databases">
        <title>Rhodosporidium diobovatum UCD-FST 08-225 genome sequencing, assembly, and annotation.</title>
        <authorList>
            <person name="Fakankun I.U."/>
            <person name="Fristensky B."/>
            <person name="Levin D.B."/>
        </authorList>
    </citation>
    <scope>NUCLEOTIDE SEQUENCE [LARGE SCALE GENOMIC DNA]</scope>
    <source>
        <strain evidence="3 4">UCD-FST 08-225</strain>
    </source>
</reference>
<evidence type="ECO:0000256" key="2">
    <source>
        <dbReference type="SAM" id="Phobius"/>
    </source>
</evidence>
<dbReference type="EMBL" id="SOZI01000009">
    <property type="protein sequence ID" value="TNY23671.1"/>
    <property type="molecule type" value="Genomic_DNA"/>
</dbReference>
<keyword evidence="2" id="KW-0812">Transmembrane</keyword>
<feature type="compositionally biased region" description="Basic residues" evidence="1">
    <location>
        <begin position="421"/>
        <end position="435"/>
    </location>
</feature>
<feature type="transmembrane region" description="Helical" evidence="2">
    <location>
        <begin position="53"/>
        <end position="75"/>
    </location>
</feature>
<keyword evidence="2" id="KW-1133">Transmembrane helix</keyword>
<feature type="transmembrane region" description="Helical" evidence="2">
    <location>
        <begin position="286"/>
        <end position="306"/>
    </location>
</feature>
<feature type="region of interest" description="Disordered" evidence="1">
    <location>
        <begin position="390"/>
        <end position="570"/>
    </location>
</feature>
<dbReference type="OrthoDB" id="2529383at2759"/>
<feature type="compositionally biased region" description="Low complexity" evidence="1">
    <location>
        <begin position="489"/>
        <end position="504"/>
    </location>
</feature>
<protein>
    <submittedName>
        <fullName evidence="3">Uncharacterized protein</fullName>
    </submittedName>
</protein>
<gene>
    <name evidence="3" type="ORF">DMC30DRAFT_296476</name>
</gene>
<feature type="transmembrane region" description="Helical" evidence="2">
    <location>
        <begin position="326"/>
        <end position="342"/>
    </location>
</feature>
<feature type="compositionally biased region" description="Low complexity" evidence="1">
    <location>
        <begin position="515"/>
        <end position="535"/>
    </location>
</feature>
<evidence type="ECO:0000313" key="4">
    <source>
        <dbReference type="Proteomes" id="UP000311382"/>
    </source>
</evidence>